<dbReference type="PANTHER" id="PTHR15020:SF50">
    <property type="entry name" value="UPF0659 PROTEIN YMR090W"/>
    <property type="match status" value="1"/>
</dbReference>
<sequence length="215" mass="23052">MNVLVVGANGGTGQIIIQLLGRSEEHHAIAMIRDETQANHLMELGAKATVLADLEKDIEQALQGCDAIIFAAGSGSKTGADKTKSVDEAGAMKLIDAAEKLGVTRFIMLSSVGADNPQMGPTDSMKVYLKSKGIADEYLKDSSLNYTIVRPGRLSYDDGIDKITLAQKLNDYSGSIAREDVAKVLVESLTLQNTYKKTFEILSGQMSITEALQLV</sequence>
<dbReference type="SUPFAM" id="SSF51735">
    <property type="entry name" value="NAD(P)-binding Rossmann-fold domains"/>
    <property type="match status" value="1"/>
</dbReference>
<comment type="caution">
    <text evidence="2">The sequence shown here is derived from an EMBL/GenBank/DDBJ whole genome shotgun (WGS) entry which is preliminary data.</text>
</comment>
<name>A0ABU8HHS5_9BACI</name>
<organism evidence="2 3">
    <name type="scientific">Bacillus spongiae</name>
    <dbReference type="NCBI Taxonomy" id="2683610"/>
    <lineage>
        <taxon>Bacteria</taxon>
        <taxon>Bacillati</taxon>
        <taxon>Bacillota</taxon>
        <taxon>Bacilli</taxon>
        <taxon>Bacillales</taxon>
        <taxon>Bacillaceae</taxon>
        <taxon>Bacillus</taxon>
    </lineage>
</organism>
<evidence type="ECO:0000313" key="3">
    <source>
        <dbReference type="Proteomes" id="UP001312865"/>
    </source>
</evidence>
<evidence type="ECO:0000259" key="1">
    <source>
        <dbReference type="Pfam" id="PF13460"/>
    </source>
</evidence>
<dbReference type="InterPro" id="IPR016040">
    <property type="entry name" value="NAD(P)-bd_dom"/>
</dbReference>
<proteinExistence type="predicted"/>
<keyword evidence="3" id="KW-1185">Reference proteome</keyword>
<gene>
    <name evidence="2" type="ORF">WAK64_16625</name>
</gene>
<accession>A0ABU8HHS5</accession>
<dbReference type="Gene3D" id="3.40.50.720">
    <property type="entry name" value="NAD(P)-binding Rossmann-like Domain"/>
    <property type="match status" value="1"/>
</dbReference>
<feature type="domain" description="NAD(P)-binding" evidence="1">
    <location>
        <begin position="7"/>
        <end position="190"/>
    </location>
</feature>
<dbReference type="RefSeq" id="WP_336588124.1">
    <property type="nucleotide sequence ID" value="NZ_JBBAXC010000015.1"/>
</dbReference>
<dbReference type="EMBL" id="JBBAXC010000015">
    <property type="protein sequence ID" value="MEI5908674.1"/>
    <property type="molecule type" value="Genomic_DNA"/>
</dbReference>
<dbReference type="CDD" id="cd05243">
    <property type="entry name" value="SDR_a5"/>
    <property type="match status" value="1"/>
</dbReference>
<dbReference type="Pfam" id="PF13460">
    <property type="entry name" value="NAD_binding_10"/>
    <property type="match status" value="1"/>
</dbReference>
<reference evidence="2 3" key="1">
    <citation type="journal article" date="2018" name="J. Microbiol.">
        <title>Bacillus spongiae sp. nov., isolated from sponge of Jeju Island.</title>
        <authorList>
            <person name="Lee G.E."/>
            <person name="Im W.T."/>
            <person name="Park J.S."/>
        </authorList>
    </citation>
    <scope>NUCLEOTIDE SEQUENCE [LARGE SCALE GENOMIC DNA]</scope>
    <source>
        <strain evidence="2 3">135PIL107-10</strain>
    </source>
</reference>
<dbReference type="Proteomes" id="UP001312865">
    <property type="component" value="Unassembled WGS sequence"/>
</dbReference>
<protein>
    <submittedName>
        <fullName evidence="2">SDR family oxidoreductase</fullName>
    </submittedName>
</protein>
<evidence type="ECO:0000313" key="2">
    <source>
        <dbReference type="EMBL" id="MEI5908674.1"/>
    </source>
</evidence>
<dbReference type="PANTHER" id="PTHR15020">
    <property type="entry name" value="FLAVIN REDUCTASE-RELATED"/>
    <property type="match status" value="1"/>
</dbReference>
<dbReference type="InterPro" id="IPR036291">
    <property type="entry name" value="NAD(P)-bd_dom_sf"/>
</dbReference>